<reference evidence="2" key="1">
    <citation type="submission" date="2019-03" db="EMBL/GenBank/DDBJ databases">
        <title>Single cell metagenomics reveals metabolic interactions within the superorganism composed of flagellate Streblomastix strix and complex community of Bacteroidetes bacteria on its surface.</title>
        <authorList>
            <person name="Treitli S.C."/>
            <person name="Kolisko M."/>
            <person name="Husnik F."/>
            <person name="Keeling P."/>
            <person name="Hampl V."/>
        </authorList>
    </citation>
    <scope>NUCLEOTIDE SEQUENCE</scope>
    <source>
        <strain evidence="2">STM</strain>
    </source>
</reference>
<dbReference type="EMBL" id="SNRY01001648">
    <property type="protein sequence ID" value="KAA6329441.1"/>
    <property type="molecule type" value="Genomic_DNA"/>
</dbReference>
<evidence type="ECO:0000313" key="2">
    <source>
        <dbReference type="EMBL" id="KAA6329441.1"/>
    </source>
</evidence>
<comment type="caution">
    <text evidence="2">The sequence shown here is derived from an EMBL/GenBank/DDBJ whole genome shotgun (WGS) entry which is preliminary data.</text>
</comment>
<sequence>MIRDTFFSGSRFMNLLWKEVKENWKTYVIFTATMFGIMIIIHFLFETSVIATHNSMNGIDQASLSHYDRTGSMILFICLLFVFGSSSASAIMDKMKTKTGRTAFLLLPATSFEKFFTRWLIYTIAFLIIYYIIFVLADYAFVAIYSWYHPDYDIVVTDLRYIFKSSDTYYGMGMPYSMFAILIAVYFYVQSFFVLGGTVCPKKSFLRTFVAGLVLLFIYLSTIPVYNKFLMPFGAKMDGQIIADFINNTCRQYLLGIVIFLMALLNWIIAYYRFKESEIIHRLL</sequence>
<feature type="transmembrane region" description="Helical" evidence="1">
    <location>
        <begin position="73"/>
        <end position="92"/>
    </location>
</feature>
<evidence type="ECO:0000256" key="1">
    <source>
        <dbReference type="SAM" id="Phobius"/>
    </source>
</evidence>
<dbReference type="AlphaFoldDB" id="A0A5J4R8Z5"/>
<feature type="transmembrane region" description="Helical" evidence="1">
    <location>
        <begin position="119"/>
        <end position="148"/>
    </location>
</feature>
<keyword evidence="1" id="KW-0472">Membrane</keyword>
<keyword evidence="1" id="KW-1133">Transmembrane helix</keyword>
<accession>A0A5J4R8Z5</accession>
<feature type="transmembrane region" description="Helical" evidence="1">
    <location>
        <begin position="168"/>
        <end position="189"/>
    </location>
</feature>
<gene>
    <name evidence="2" type="ORF">EZS27_021751</name>
</gene>
<proteinExistence type="predicted"/>
<organism evidence="2">
    <name type="scientific">termite gut metagenome</name>
    <dbReference type="NCBI Taxonomy" id="433724"/>
    <lineage>
        <taxon>unclassified sequences</taxon>
        <taxon>metagenomes</taxon>
        <taxon>organismal metagenomes</taxon>
    </lineage>
</organism>
<protein>
    <submittedName>
        <fullName evidence="2">Uncharacterized protein</fullName>
    </submittedName>
</protein>
<feature type="transmembrane region" description="Helical" evidence="1">
    <location>
        <begin position="253"/>
        <end position="274"/>
    </location>
</feature>
<feature type="transmembrane region" description="Helical" evidence="1">
    <location>
        <begin position="209"/>
        <end position="227"/>
    </location>
</feature>
<feature type="transmembrane region" description="Helical" evidence="1">
    <location>
        <begin position="27"/>
        <end position="45"/>
    </location>
</feature>
<name>A0A5J4R8Z5_9ZZZZ</name>
<keyword evidence="1" id="KW-0812">Transmembrane</keyword>